<gene>
    <name evidence="2" type="ORF">ACFFGV_00395</name>
</gene>
<comment type="caution">
    <text evidence="2">The sequence shown here is derived from an EMBL/GenBank/DDBJ whole genome shotgun (WGS) entry which is preliminary data.</text>
</comment>
<dbReference type="Proteomes" id="UP001589836">
    <property type="component" value="Unassembled WGS sequence"/>
</dbReference>
<accession>A0ABV6LI72</accession>
<feature type="transmembrane region" description="Helical" evidence="1">
    <location>
        <begin position="23"/>
        <end position="48"/>
    </location>
</feature>
<evidence type="ECO:0000313" key="3">
    <source>
        <dbReference type="Proteomes" id="UP001589836"/>
    </source>
</evidence>
<keyword evidence="1" id="KW-0472">Membrane</keyword>
<reference evidence="2 3" key="1">
    <citation type="submission" date="2024-09" db="EMBL/GenBank/DDBJ databases">
        <authorList>
            <person name="Sun Q."/>
            <person name="Mori K."/>
        </authorList>
    </citation>
    <scope>NUCLEOTIDE SEQUENCE [LARGE SCALE GENOMIC DNA]</scope>
    <source>
        <strain evidence="2 3">NCAIM B.02529</strain>
    </source>
</reference>
<dbReference type="EMBL" id="JBHLTP010000001">
    <property type="protein sequence ID" value="MFC0522048.1"/>
    <property type="molecule type" value="Genomic_DNA"/>
</dbReference>
<keyword evidence="1" id="KW-0812">Transmembrane</keyword>
<organism evidence="2 3">
    <name type="scientific">Pontibacillus salicampi</name>
    <dbReference type="NCBI Taxonomy" id="1449801"/>
    <lineage>
        <taxon>Bacteria</taxon>
        <taxon>Bacillati</taxon>
        <taxon>Bacillota</taxon>
        <taxon>Bacilli</taxon>
        <taxon>Bacillales</taxon>
        <taxon>Bacillaceae</taxon>
        <taxon>Pontibacillus</taxon>
    </lineage>
</organism>
<dbReference type="PROSITE" id="PS51257">
    <property type="entry name" value="PROKAR_LIPOPROTEIN"/>
    <property type="match status" value="1"/>
</dbReference>
<evidence type="ECO:0000313" key="2">
    <source>
        <dbReference type="EMBL" id="MFC0522048.1"/>
    </source>
</evidence>
<name>A0ABV6LI72_9BACI</name>
<protein>
    <submittedName>
        <fullName evidence="2">Uncharacterized protein</fullName>
    </submittedName>
</protein>
<evidence type="ECO:0000256" key="1">
    <source>
        <dbReference type="SAM" id="Phobius"/>
    </source>
</evidence>
<keyword evidence="1" id="KW-1133">Transmembrane helix</keyword>
<sequence>MDRGYPDAATLKKKPFHTKWNGFFYTMASCSTMSHLPALTVASLAGIYNPMFHQA</sequence>
<proteinExistence type="predicted"/>
<keyword evidence="3" id="KW-1185">Reference proteome</keyword>